<proteinExistence type="predicted"/>
<dbReference type="Proteomes" id="UP000501690">
    <property type="component" value="Linkage Group LG11"/>
</dbReference>
<evidence type="ECO:0000256" key="1">
    <source>
        <dbReference type="SAM" id="MobiDB-lite"/>
    </source>
</evidence>
<evidence type="ECO:0000313" key="3">
    <source>
        <dbReference type="Proteomes" id="UP000501690"/>
    </source>
</evidence>
<gene>
    <name evidence="2" type="ORF">DEO72_LG11g1874</name>
</gene>
<dbReference type="EMBL" id="CP039355">
    <property type="protein sequence ID" value="QCE14868.1"/>
    <property type="molecule type" value="Genomic_DNA"/>
</dbReference>
<reference evidence="2 3" key="1">
    <citation type="submission" date="2019-04" db="EMBL/GenBank/DDBJ databases">
        <title>An improved genome assembly and genetic linkage map for asparagus bean, Vigna unguiculata ssp. sesquipedialis.</title>
        <authorList>
            <person name="Xia Q."/>
            <person name="Zhang R."/>
            <person name="Dong Y."/>
        </authorList>
    </citation>
    <scope>NUCLEOTIDE SEQUENCE [LARGE SCALE GENOMIC DNA]</scope>
    <source>
        <tissue evidence="2">Leaf</tissue>
    </source>
</reference>
<evidence type="ECO:0000313" key="2">
    <source>
        <dbReference type="EMBL" id="QCE14868.1"/>
    </source>
</evidence>
<protein>
    <submittedName>
        <fullName evidence="2">Uncharacterized protein</fullName>
    </submittedName>
</protein>
<accession>A0A4D6NNE8</accession>
<feature type="region of interest" description="Disordered" evidence="1">
    <location>
        <begin position="22"/>
        <end position="46"/>
    </location>
</feature>
<dbReference type="AlphaFoldDB" id="A0A4D6NNE8"/>
<name>A0A4D6NNE8_VIGUN</name>
<keyword evidence="3" id="KW-1185">Reference proteome</keyword>
<organism evidence="2 3">
    <name type="scientific">Vigna unguiculata</name>
    <name type="common">Cowpea</name>
    <dbReference type="NCBI Taxonomy" id="3917"/>
    <lineage>
        <taxon>Eukaryota</taxon>
        <taxon>Viridiplantae</taxon>
        <taxon>Streptophyta</taxon>
        <taxon>Embryophyta</taxon>
        <taxon>Tracheophyta</taxon>
        <taxon>Spermatophyta</taxon>
        <taxon>Magnoliopsida</taxon>
        <taxon>eudicotyledons</taxon>
        <taxon>Gunneridae</taxon>
        <taxon>Pentapetalae</taxon>
        <taxon>rosids</taxon>
        <taxon>fabids</taxon>
        <taxon>Fabales</taxon>
        <taxon>Fabaceae</taxon>
        <taxon>Papilionoideae</taxon>
        <taxon>50 kb inversion clade</taxon>
        <taxon>NPAAA clade</taxon>
        <taxon>indigoferoid/millettioid clade</taxon>
        <taxon>Phaseoleae</taxon>
        <taxon>Vigna</taxon>
    </lineage>
</organism>
<sequence>MHQHAHLYHHLLPCNKLHDHRHTDIDRSTRGNKLPRPHSATPSEVPQNELKCVVVPRLPNSIRCTEEGNHSKPHRTSHNLAHSVGLPKPPGYDLEWPLVTPIQVTLITRPPAKAPHQDTHPKLCRNPPLEPTLHQKPPDTPLTSLGKTWFQTAWRTSHTARRQTPSIASVALLPPGRTHTAAKRHAHAVATATVFGYLSPGGLPSAARRHTISAMLLVSGISNRSQGTPITHYAKITIFQTSCYV</sequence>